<feature type="domain" description="RDRP core" evidence="1">
    <location>
        <begin position="153"/>
        <end position="675"/>
    </location>
</feature>
<keyword evidence="3" id="KW-1185">Reference proteome</keyword>
<evidence type="ECO:0000259" key="1">
    <source>
        <dbReference type="Pfam" id="PF05183"/>
    </source>
</evidence>
<dbReference type="AlphaFoldDB" id="A0A7X3MH41"/>
<organism evidence="2 3">
    <name type="scientific">Sporofaciens musculi</name>
    <dbReference type="NCBI Taxonomy" id="2681861"/>
    <lineage>
        <taxon>Bacteria</taxon>
        <taxon>Bacillati</taxon>
        <taxon>Bacillota</taxon>
        <taxon>Clostridia</taxon>
        <taxon>Lachnospirales</taxon>
        <taxon>Lachnospiraceae</taxon>
        <taxon>Sporofaciens</taxon>
    </lineage>
</organism>
<comment type="caution">
    <text evidence="2">The sequence shown here is derived from an EMBL/GenBank/DDBJ whole genome shotgun (WGS) entry which is preliminary data.</text>
</comment>
<evidence type="ECO:0000313" key="3">
    <source>
        <dbReference type="Proteomes" id="UP000460412"/>
    </source>
</evidence>
<dbReference type="InterPro" id="IPR057596">
    <property type="entry name" value="RDRP_core"/>
</dbReference>
<proteinExistence type="predicted"/>
<name>A0A7X3MH41_9FIRM</name>
<evidence type="ECO:0000313" key="2">
    <source>
        <dbReference type="EMBL" id="MXP76237.1"/>
    </source>
</evidence>
<reference evidence="2 3" key="1">
    <citation type="submission" date="2019-12" db="EMBL/GenBank/DDBJ databases">
        <title>Sporaefaciens musculi gen. nov., sp. nov., a novel bacterium isolated from the caecum of an obese mouse.</title>
        <authorList>
            <person name="Rasmussen T.S."/>
            <person name="Streidl T."/>
            <person name="Hitch T.C.A."/>
            <person name="Wortmann E."/>
            <person name="Deptula P."/>
            <person name="Hansen M."/>
            <person name="Nielsen D.S."/>
            <person name="Clavel T."/>
            <person name="Vogensen F.K."/>
        </authorList>
    </citation>
    <scope>NUCLEOTIDE SEQUENCE [LARGE SCALE GENOMIC DNA]</scope>
    <source>
        <strain evidence="2 3">WCA-9-b2</strain>
    </source>
</reference>
<protein>
    <recommendedName>
        <fullName evidence="1">RDRP core domain-containing protein</fullName>
    </recommendedName>
</protein>
<accession>A0A7X3MH41</accession>
<dbReference type="Pfam" id="PF05183">
    <property type="entry name" value="RdRP"/>
    <property type="match status" value="1"/>
</dbReference>
<dbReference type="Proteomes" id="UP000460412">
    <property type="component" value="Unassembled WGS sequence"/>
</dbReference>
<dbReference type="EMBL" id="WUQX01000001">
    <property type="protein sequence ID" value="MXP76237.1"/>
    <property type="molecule type" value="Genomic_DNA"/>
</dbReference>
<dbReference type="GO" id="GO:0003968">
    <property type="term" value="F:RNA-directed RNA polymerase activity"/>
    <property type="evidence" value="ECO:0007669"/>
    <property type="project" value="InterPro"/>
</dbReference>
<gene>
    <name evidence="2" type="ORF">GN277_12785</name>
</gene>
<sequence>MSELTPEKKGNLLRHSITKDNESKVMVTESELLRILKHLEGKQITDKEVDSIISLKVGKNTKKYDYLIDRNGYIKLAKYECRYEKQYDKKSGNIKNVKNGKITHRQDKEVEVFKSMLTGAGHSRNCKSLYIRTDVVNRMNKILLCGIPHNICYKNPAKWNSYYAMCTTDSEPVKEPPNIIVIDDFEKYVSECIDEVEEYLDSDGNKKYGVNNNVKQKVKIKPFDGAGLVTPQCAAKWALELNIRNKKGKRYIPAAFQFRAIPGIKGEVFVIDIYKFIEENNVRFVRDIWGKIWDLKKYRVDCILTKSQFKFYDLYNSFEHWRKEFQKELYGYRRTFNISSYAEHPDDLKNITMLSYQPLQTVCFTDDEIQRLTKYGIELYRNICTDINEFIKYRGILIDEEEQVNQISEAVPSYYKALRKCPELFNDKYIYGKVEEDIKRLKNDLLVGKIIVKGNYQTLTPDIIGLLQYAFNMPVNGLLRKGQIYSSYWTMKGEKQVDIIRSPHITHEHRIGYIRESEKMNKWYKYQTTGIITSMYDTYLLALGGADTDGDHVCCTPNKDIINAVKRELDSGHGRTVVFKQCASKGKDRSLLVNDTAGIMKVNKDSFSNDIGTVINEISKLWAMDLKDDIRDSIKICSCIGGLVIDFAKTGERAEIPEDIQEIVSKLKKPYFMKYLPQNLELAVQEENAIKKHI</sequence>
<dbReference type="RefSeq" id="WP_159751390.1">
    <property type="nucleotide sequence ID" value="NZ_WUQX01000001.1"/>
</dbReference>